<evidence type="ECO:0000256" key="11">
    <source>
        <dbReference type="RuleBase" id="RU368034"/>
    </source>
</evidence>
<organism evidence="12 13">
    <name type="scientific">Moesziomyces aphidis</name>
    <name type="common">Pseudozyma aphidis</name>
    <dbReference type="NCBI Taxonomy" id="84754"/>
    <lineage>
        <taxon>Eukaryota</taxon>
        <taxon>Fungi</taxon>
        <taxon>Dikarya</taxon>
        <taxon>Basidiomycota</taxon>
        <taxon>Ustilaginomycotina</taxon>
        <taxon>Ustilaginomycetes</taxon>
        <taxon>Ustilaginales</taxon>
        <taxon>Ustilaginaceae</taxon>
        <taxon>Moesziomyces</taxon>
    </lineage>
</organism>
<dbReference type="PANTHER" id="PTHR12966:SF0">
    <property type="entry name" value="NADH DEHYDROGENASE [UBIQUINONE] 1 ALPHA SUBCOMPLEX SUBUNIT 13"/>
    <property type="match status" value="1"/>
</dbReference>
<evidence type="ECO:0000256" key="1">
    <source>
        <dbReference type="ARBA" id="ARBA00004298"/>
    </source>
</evidence>
<keyword evidence="9 11" id="KW-0496">Mitochondrion</keyword>
<evidence type="ECO:0000256" key="4">
    <source>
        <dbReference type="ARBA" id="ARBA00022660"/>
    </source>
</evidence>
<evidence type="ECO:0000256" key="9">
    <source>
        <dbReference type="ARBA" id="ARBA00023128"/>
    </source>
</evidence>
<evidence type="ECO:0000256" key="3">
    <source>
        <dbReference type="ARBA" id="ARBA00022448"/>
    </source>
</evidence>
<name>W3VLS7_MOEAP</name>
<dbReference type="HOGENOM" id="CLU_108590_0_0_1"/>
<keyword evidence="8 11" id="KW-1133">Transmembrane helix</keyword>
<evidence type="ECO:0000256" key="7">
    <source>
        <dbReference type="ARBA" id="ARBA00022982"/>
    </source>
</evidence>
<dbReference type="GO" id="GO:0005743">
    <property type="term" value="C:mitochondrial inner membrane"/>
    <property type="evidence" value="ECO:0007669"/>
    <property type="project" value="UniProtKB-SubCell"/>
</dbReference>
<comment type="subcellular location">
    <subcellularLocation>
        <location evidence="1 11">Mitochondrion inner membrane</location>
        <topology evidence="1 11">Single-pass membrane protein</topology>
        <orientation evidence="1 11">Matrix side</orientation>
    </subcellularLocation>
</comment>
<evidence type="ECO:0000256" key="6">
    <source>
        <dbReference type="ARBA" id="ARBA00022792"/>
    </source>
</evidence>
<dbReference type="Proteomes" id="UP000019462">
    <property type="component" value="Unassembled WGS sequence"/>
</dbReference>
<comment type="caution">
    <text evidence="12">The sequence shown here is derived from an EMBL/GenBank/DDBJ whole genome shotgun (WGS) entry which is preliminary data.</text>
</comment>
<keyword evidence="6 11" id="KW-0999">Mitochondrion inner membrane</keyword>
<keyword evidence="10 11" id="KW-0472">Membrane</keyword>
<dbReference type="Pfam" id="PF06212">
    <property type="entry name" value="GRIM-19"/>
    <property type="match status" value="1"/>
</dbReference>
<proteinExistence type="inferred from homology"/>
<gene>
    <name evidence="12" type="ORF">PaG_03146</name>
</gene>
<dbReference type="EMBL" id="AWNI01000010">
    <property type="protein sequence ID" value="ETS62514.1"/>
    <property type="molecule type" value="Genomic_DNA"/>
</dbReference>
<evidence type="ECO:0000256" key="2">
    <source>
        <dbReference type="ARBA" id="ARBA00007312"/>
    </source>
</evidence>
<comment type="function">
    <text evidence="11">Complex I functions in the transfer of electrons from NADH to the respiratory chain. Accessory subunit of the mitochondrial membrane respiratory chain NADH dehydrogenase (Complex I), that is believed not to be involved in catalysis.</text>
</comment>
<evidence type="ECO:0000256" key="8">
    <source>
        <dbReference type="ARBA" id="ARBA00022989"/>
    </source>
</evidence>
<accession>W3VLS7</accession>
<protein>
    <recommendedName>
        <fullName evidence="11">NADH dehydrogenase [ubiquinone] 1 alpha subcomplex subunit 13</fullName>
    </recommendedName>
</protein>
<evidence type="ECO:0000256" key="10">
    <source>
        <dbReference type="ARBA" id="ARBA00023136"/>
    </source>
</evidence>
<dbReference type="InterPro" id="IPR009346">
    <property type="entry name" value="GRIM-19"/>
</dbReference>
<dbReference type="AlphaFoldDB" id="W3VLS7"/>
<evidence type="ECO:0000313" key="12">
    <source>
        <dbReference type="EMBL" id="ETS62514.1"/>
    </source>
</evidence>
<keyword evidence="4 11" id="KW-0679">Respiratory chain</keyword>
<keyword evidence="5 11" id="KW-0812">Transmembrane</keyword>
<keyword evidence="13" id="KW-1185">Reference proteome</keyword>
<comment type="similarity">
    <text evidence="2 11">Belongs to the complex I NDUFA13 subunit family.</text>
</comment>
<dbReference type="PANTHER" id="PTHR12966">
    <property type="entry name" value="NADH DEHYDROGENASE UBIQUINONE 1 ALPHA SUBCOMPLEX SUBUNIT 13"/>
    <property type="match status" value="1"/>
</dbReference>
<dbReference type="GO" id="GO:0045271">
    <property type="term" value="C:respiratory chain complex I"/>
    <property type="evidence" value="ECO:0007669"/>
    <property type="project" value="UniProtKB-UniRule"/>
</dbReference>
<sequence length="222" mass="24959">MASTRRTALPLVYAVLRAPTLLLRPTLSNTTQATMSGAATTQFSLPFRMFGTRNTADDAHALCLYPLRLATLDVSSFLSINLQRPLSIRDRPLMTMISDPPVPYRQDLPPSGGYQPIRYKRNLPGKNLSGLTIFGGVIAICAYGFYKVGQGNLEQRELKRERAWSRIHLIPLLMAESDRDAFRRSEAQLAREKEIMKDVPGWEAGKSVYNTKRYTPPNFVVL</sequence>
<evidence type="ECO:0000256" key="5">
    <source>
        <dbReference type="ARBA" id="ARBA00022692"/>
    </source>
</evidence>
<dbReference type="OrthoDB" id="3308at2759"/>
<reference evidence="12 13" key="1">
    <citation type="journal article" date="2014" name="Genome Announc.">
        <title>Genome sequence of the basidiomycetous fungus Pseudozyma aphidis DSM70725, an efficient producer of biosurfactant mannosylerythritol lipids.</title>
        <authorList>
            <person name="Lorenz S."/>
            <person name="Guenther M."/>
            <person name="Grumaz C."/>
            <person name="Rupp S."/>
            <person name="Zibek S."/>
            <person name="Sohn K."/>
        </authorList>
    </citation>
    <scope>NUCLEOTIDE SEQUENCE [LARGE SCALE GENOMIC DNA]</scope>
    <source>
        <strain evidence="13">ATCC 32657 / CBS 517.83 / DSM 70725 / JCM 10318 / NBRC 10182 / NRRL Y-7954 / St-0401</strain>
    </source>
</reference>
<keyword evidence="3 11" id="KW-0813">Transport</keyword>
<keyword evidence="7 11" id="KW-0249">Electron transport</keyword>
<feature type="transmembrane region" description="Helical" evidence="11">
    <location>
        <begin position="128"/>
        <end position="146"/>
    </location>
</feature>
<evidence type="ECO:0000313" key="13">
    <source>
        <dbReference type="Proteomes" id="UP000019462"/>
    </source>
</evidence>